<sequence>MSILDKLTFIKQLLPTLIKIFEVIIKCLEVILGAGSENATSK</sequence>
<name>A0A8S5UL17_9VIRU</name>
<reference evidence="1" key="1">
    <citation type="journal article" date="2021" name="Proc. Natl. Acad. Sci. U.S.A.">
        <title>A Catalog of Tens of Thousands of Viruses from Human Metagenomes Reveals Hidden Associations with Chronic Diseases.</title>
        <authorList>
            <person name="Tisza M.J."/>
            <person name="Buck C.B."/>
        </authorList>
    </citation>
    <scope>NUCLEOTIDE SEQUENCE</scope>
    <source>
        <strain evidence="1">CtrJ69</strain>
    </source>
</reference>
<protein>
    <submittedName>
        <fullName evidence="1">Uncharacterized protein</fullName>
    </submittedName>
</protein>
<accession>A0A8S5UL17</accession>
<proteinExistence type="predicted"/>
<dbReference type="EMBL" id="BK016105">
    <property type="protein sequence ID" value="DAF95201.1"/>
    <property type="molecule type" value="Genomic_DNA"/>
</dbReference>
<organism evidence="1">
    <name type="scientific">Microviridae sp. ctrJ69</name>
    <dbReference type="NCBI Taxonomy" id="2825007"/>
    <lineage>
        <taxon>Viruses</taxon>
        <taxon>Monodnaviria</taxon>
        <taxon>Sangervirae</taxon>
        <taxon>Phixviricota</taxon>
        <taxon>Malgrandaviricetes</taxon>
        <taxon>Petitvirales</taxon>
        <taxon>Microviridae</taxon>
    </lineage>
</organism>
<evidence type="ECO:0000313" key="1">
    <source>
        <dbReference type="EMBL" id="DAF95201.1"/>
    </source>
</evidence>